<gene>
    <name evidence="6" type="ORF">PACLA_8A082511</name>
</gene>
<dbReference type="GO" id="GO:0003677">
    <property type="term" value="F:DNA binding"/>
    <property type="evidence" value="ECO:0007669"/>
    <property type="project" value="InterPro"/>
</dbReference>
<dbReference type="InterPro" id="IPR011010">
    <property type="entry name" value="DNA_brk_join_enz"/>
</dbReference>
<dbReference type="InterPro" id="IPR013762">
    <property type="entry name" value="Integrase-like_cat_sf"/>
</dbReference>
<sequence length="176" mass="19670">MPLMLYKKYLAKCPNEAIEIDTFYVSTRQKYEEDDPECFTSNPVGHNVLEQTVRNLCKKPGIDGNFTNHSLRATTVTHGLEKGVPEKLMMARTGHRDRRSLLTYQRPGVSAKQAVSNSFECGGPSFVDMTRNGVKRKCDIVESVMENAGGEKCREASAKIVKIEINNCSGCAFNWS</sequence>
<evidence type="ECO:0000256" key="2">
    <source>
        <dbReference type="ARBA" id="ARBA00022553"/>
    </source>
</evidence>
<dbReference type="GO" id="GO:0006310">
    <property type="term" value="P:DNA recombination"/>
    <property type="evidence" value="ECO:0007669"/>
    <property type="project" value="UniProtKB-KW"/>
</dbReference>
<organism evidence="6 7">
    <name type="scientific">Paramuricea clavata</name>
    <name type="common">Red gorgonian</name>
    <name type="synonym">Violescent sea-whip</name>
    <dbReference type="NCBI Taxonomy" id="317549"/>
    <lineage>
        <taxon>Eukaryota</taxon>
        <taxon>Metazoa</taxon>
        <taxon>Cnidaria</taxon>
        <taxon>Anthozoa</taxon>
        <taxon>Octocorallia</taxon>
        <taxon>Malacalcyonacea</taxon>
        <taxon>Plexauridae</taxon>
        <taxon>Paramuricea</taxon>
    </lineage>
</organism>
<evidence type="ECO:0000256" key="3">
    <source>
        <dbReference type="ARBA" id="ARBA00022843"/>
    </source>
</evidence>
<keyword evidence="1" id="KW-1017">Isopeptide bond</keyword>
<keyword evidence="7" id="KW-1185">Reference proteome</keyword>
<dbReference type="EMBL" id="CACRXK020000801">
    <property type="protein sequence ID" value="CAB3984920.1"/>
    <property type="molecule type" value="Genomic_DNA"/>
</dbReference>
<feature type="domain" description="ZMYM2-like/QRICH1 C-terminal" evidence="5">
    <location>
        <begin position="2"/>
        <end position="57"/>
    </location>
</feature>
<evidence type="ECO:0000256" key="4">
    <source>
        <dbReference type="ARBA" id="ARBA00023172"/>
    </source>
</evidence>
<comment type="caution">
    <text evidence="6">The sequence shown here is derived from an EMBL/GenBank/DDBJ whole genome shotgun (WGS) entry which is preliminary data.</text>
</comment>
<reference evidence="6" key="1">
    <citation type="submission" date="2020-04" db="EMBL/GenBank/DDBJ databases">
        <authorList>
            <person name="Alioto T."/>
            <person name="Alioto T."/>
            <person name="Gomez Garrido J."/>
        </authorList>
    </citation>
    <scope>NUCLEOTIDE SEQUENCE</scope>
    <source>
        <strain evidence="6">A484AB</strain>
    </source>
</reference>
<name>A0A6S7GID2_PARCT</name>
<evidence type="ECO:0000256" key="1">
    <source>
        <dbReference type="ARBA" id="ARBA00022499"/>
    </source>
</evidence>
<dbReference type="Proteomes" id="UP001152795">
    <property type="component" value="Unassembled WGS sequence"/>
</dbReference>
<evidence type="ECO:0000259" key="5">
    <source>
        <dbReference type="Pfam" id="PF12012"/>
    </source>
</evidence>
<dbReference type="AlphaFoldDB" id="A0A6S7GID2"/>
<evidence type="ECO:0000313" key="7">
    <source>
        <dbReference type="Proteomes" id="UP001152795"/>
    </source>
</evidence>
<keyword evidence="4" id="KW-0233">DNA recombination</keyword>
<dbReference type="Pfam" id="PF12012">
    <property type="entry name" value="DUF3504"/>
    <property type="match status" value="1"/>
</dbReference>
<protein>
    <submittedName>
        <fullName evidence="6">Zinc finger MYM-type 3</fullName>
    </submittedName>
</protein>
<dbReference type="GO" id="GO:0015074">
    <property type="term" value="P:DNA integration"/>
    <property type="evidence" value="ECO:0007669"/>
    <property type="project" value="InterPro"/>
</dbReference>
<evidence type="ECO:0000313" key="6">
    <source>
        <dbReference type="EMBL" id="CAB3984920.1"/>
    </source>
</evidence>
<dbReference type="Gene3D" id="1.10.443.10">
    <property type="entry name" value="Intergrase catalytic core"/>
    <property type="match status" value="1"/>
</dbReference>
<dbReference type="SUPFAM" id="SSF56349">
    <property type="entry name" value="DNA breaking-rejoining enzymes"/>
    <property type="match status" value="1"/>
</dbReference>
<proteinExistence type="predicted"/>
<accession>A0A6S7GID2</accession>
<dbReference type="InterPro" id="IPR021893">
    <property type="entry name" value="ZMYM2-like_C"/>
</dbReference>
<dbReference type="CDD" id="cd00397">
    <property type="entry name" value="DNA_BRE_C"/>
    <property type="match status" value="1"/>
</dbReference>
<dbReference type="OrthoDB" id="5972058at2759"/>
<keyword evidence="2" id="KW-0597">Phosphoprotein</keyword>
<keyword evidence="3" id="KW-0832">Ubl conjugation</keyword>